<protein>
    <recommendedName>
        <fullName evidence="7">Methionine synthase</fullName>
        <ecNumber evidence="6">2.1.1.13</ecNumber>
    </recommendedName>
    <alternativeName>
        <fullName evidence="18">5-methyltetrahydrofolate--homocysteine methyltransferase</fullName>
    </alternativeName>
</protein>
<comment type="catalytic activity">
    <reaction evidence="1">
        <text>(6S)-5-methyl-5,6,7,8-tetrahydrofolate + L-homocysteine = (6S)-5,6,7,8-tetrahydrofolate + L-methionine</text>
        <dbReference type="Rhea" id="RHEA:11172"/>
        <dbReference type="ChEBI" id="CHEBI:18608"/>
        <dbReference type="ChEBI" id="CHEBI:57453"/>
        <dbReference type="ChEBI" id="CHEBI:57844"/>
        <dbReference type="ChEBI" id="CHEBI:58199"/>
        <dbReference type="EC" id="2.1.1.13"/>
    </reaction>
</comment>
<dbReference type="GO" id="GO:0008705">
    <property type="term" value="F:methionine synthase activity"/>
    <property type="evidence" value="ECO:0007669"/>
    <property type="project" value="UniProtKB-EC"/>
</dbReference>
<feature type="binding site" evidence="19">
    <location>
        <position position="254"/>
    </location>
    <ligand>
        <name>Zn(2+)</name>
        <dbReference type="ChEBI" id="CHEBI:29105"/>
    </ligand>
</feature>
<keyword evidence="8 19" id="KW-0489">Methyltransferase</keyword>
<evidence type="ECO:0000256" key="18">
    <source>
        <dbReference type="ARBA" id="ARBA00031040"/>
    </source>
</evidence>
<proteinExistence type="inferred from homology"/>
<dbReference type="STRING" id="1579979.WM2015_1949"/>
<keyword evidence="22" id="KW-1185">Reference proteome</keyword>
<evidence type="ECO:0000256" key="19">
    <source>
        <dbReference type="PROSITE-ProRule" id="PRU00333"/>
    </source>
</evidence>
<comment type="function">
    <text evidence="17">Catalyzes the transfer of a methyl group from methyl-cobalamin to homocysteine, yielding enzyme-bound cob(I)alamin and methionine. Subsequently, remethylates the cofactor using methyltetrahydrofolate.</text>
</comment>
<feature type="binding site" evidence="19">
    <location>
        <position position="317"/>
    </location>
    <ligand>
        <name>Zn(2+)</name>
        <dbReference type="ChEBI" id="CHEBI:29105"/>
    </ligand>
</feature>
<keyword evidence="16" id="KW-0170">Cobalt</keyword>
<dbReference type="GO" id="GO:0046653">
    <property type="term" value="P:tetrahydrofolate metabolic process"/>
    <property type="evidence" value="ECO:0007669"/>
    <property type="project" value="TreeGrafter"/>
</dbReference>
<comment type="cofactor">
    <cofactor evidence="3">
        <name>methylcob(III)alamin</name>
        <dbReference type="ChEBI" id="CHEBI:28115"/>
    </cofactor>
</comment>
<dbReference type="SUPFAM" id="SSF82282">
    <property type="entry name" value="Homocysteine S-methyltransferase"/>
    <property type="match status" value="1"/>
</dbReference>
<evidence type="ECO:0000256" key="14">
    <source>
        <dbReference type="ARBA" id="ARBA00022833"/>
    </source>
</evidence>
<dbReference type="InterPro" id="IPR050554">
    <property type="entry name" value="Met_Synthase/Corrinoid"/>
</dbReference>
<evidence type="ECO:0000256" key="5">
    <source>
        <dbReference type="ARBA" id="ARBA00010398"/>
    </source>
</evidence>
<dbReference type="GO" id="GO:0046872">
    <property type="term" value="F:metal ion binding"/>
    <property type="evidence" value="ECO:0007669"/>
    <property type="project" value="UniProtKB-KW"/>
</dbReference>
<evidence type="ECO:0000256" key="6">
    <source>
        <dbReference type="ARBA" id="ARBA00012032"/>
    </source>
</evidence>
<name>A0A0K0XXB1_9GAMM</name>
<evidence type="ECO:0000256" key="12">
    <source>
        <dbReference type="ARBA" id="ARBA00022691"/>
    </source>
</evidence>
<dbReference type="Gene3D" id="3.20.20.330">
    <property type="entry name" value="Homocysteine-binding-like domain"/>
    <property type="match status" value="1"/>
</dbReference>
<dbReference type="Proteomes" id="UP000066624">
    <property type="component" value="Chromosome"/>
</dbReference>
<keyword evidence="11 19" id="KW-0808">Transferase</keyword>
<dbReference type="Pfam" id="PF02574">
    <property type="entry name" value="S-methyl_trans"/>
    <property type="match status" value="1"/>
</dbReference>
<keyword evidence="13 19" id="KW-0479">Metal-binding</keyword>
<keyword evidence="10" id="KW-0846">Cobalamin</keyword>
<comment type="pathway">
    <text evidence="4">Amino-acid biosynthesis; L-methionine biosynthesis via de novo pathway; L-methionine from L-homocysteine (MetH route): step 1/1.</text>
</comment>
<evidence type="ECO:0000256" key="15">
    <source>
        <dbReference type="ARBA" id="ARBA00023167"/>
    </source>
</evidence>
<keyword evidence="12" id="KW-0949">S-adenosyl-L-methionine</keyword>
<dbReference type="InterPro" id="IPR036589">
    <property type="entry name" value="HCY_dom_sf"/>
</dbReference>
<dbReference type="PATRIC" id="fig|1579979.3.peg.1993"/>
<keyword evidence="14 19" id="KW-0862">Zinc</keyword>
<dbReference type="GO" id="GO:0031419">
    <property type="term" value="F:cobalamin binding"/>
    <property type="evidence" value="ECO:0007669"/>
    <property type="project" value="UniProtKB-KW"/>
</dbReference>
<sequence>MTTLPWHDPSRVDRLLAALEQRILLLDGAMGTMIQQARLTEADYRGKRFADHDQDLQGNNDLLVLTRPELIADIHRRFLEVGCDLIETNTFNANRISQADYGLEDCSEELNRAAAELARECTRDFEGRDPERPRFVVGILGPTNRTASISPDVSNPGYRNVDFETLAQAYGEAVRGLLDGGADLLMIETVFDTLNAKAAIFAVQDEFERRGARWPLMISGTITDASGRTLSGQTAEAFYYSICHAQPLAVGFNCALGADQLEPHVEALARVAECLVSAHPNAGLPNEFGEYDESPAAMAEVIERYARDGLINIIGGCCGTTPEHLAAIARAVAGHSPRPFPTALARTED</sequence>
<dbReference type="KEGG" id="wma:WM2015_1949"/>
<evidence type="ECO:0000256" key="13">
    <source>
        <dbReference type="ARBA" id="ARBA00022723"/>
    </source>
</evidence>
<feature type="binding site" evidence="19">
    <location>
        <position position="318"/>
    </location>
    <ligand>
        <name>Zn(2+)</name>
        <dbReference type="ChEBI" id="CHEBI:29105"/>
    </ligand>
</feature>
<dbReference type="FunFam" id="3.20.20.330:FF:000001">
    <property type="entry name" value="Methionine synthase"/>
    <property type="match status" value="1"/>
</dbReference>
<dbReference type="GO" id="GO:0032259">
    <property type="term" value="P:methylation"/>
    <property type="evidence" value="ECO:0007669"/>
    <property type="project" value="UniProtKB-KW"/>
</dbReference>
<evidence type="ECO:0000256" key="10">
    <source>
        <dbReference type="ARBA" id="ARBA00022628"/>
    </source>
</evidence>
<organism evidence="21 22">
    <name type="scientific">Wenzhouxiangella marina</name>
    <dbReference type="NCBI Taxonomy" id="1579979"/>
    <lineage>
        <taxon>Bacteria</taxon>
        <taxon>Pseudomonadati</taxon>
        <taxon>Pseudomonadota</taxon>
        <taxon>Gammaproteobacteria</taxon>
        <taxon>Chromatiales</taxon>
        <taxon>Wenzhouxiangellaceae</taxon>
        <taxon>Wenzhouxiangella</taxon>
    </lineage>
</organism>
<evidence type="ECO:0000256" key="16">
    <source>
        <dbReference type="ARBA" id="ARBA00023285"/>
    </source>
</evidence>
<feature type="domain" description="Hcy-binding" evidence="20">
    <location>
        <begin position="12"/>
        <end position="332"/>
    </location>
</feature>
<dbReference type="PANTHER" id="PTHR45833">
    <property type="entry name" value="METHIONINE SYNTHASE"/>
    <property type="match status" value="1"/>
</dbReference>
<keyword evidence="9" id="KW-0028">Amino-acid biosynthesis</keyword>
<dbReference type="AlphaFoldDB" id="A0A0K0XXB1"/>
<dbReference type="PANTHER" id="PTHR45833:SF1">
    <property type="entry name" value="METHIONINE SYNTHASE"/>
    <property type="match status" value="1"/>
</dbReference>
<dbReference type="EMBL" id="CP012154">
    <property type="protein sequence ID" value="AKS42315.1"/>
    <property type="molecule type" value="Genomic_DNA"/>
</dbReference>
<evidence type="ECO:0000256" key="8">
    <source>
        <dbReference type="ARBA" id="ARBA00022603"/>
    </source>
</evidence>
<evidence type="ECO:0000256" key="4">
    <source>
        <dbReference type="ARBA" id="ARBA00005178"/>
    </source>
</evidence>
<accession>A0A0K0XXB1</accession>
<evidence type="ECO:0000256" key="2">
    <source>
        <dbReference type="ARBA" id="ARBA00001947"/>
    </source>
</evidence>
<comment type="similarity">
    <text evidence="5">Belongs to the vitamin-B12 dependent methionine synthase family.</text>
</comment>
<dbReference type="PROSITE" id="PS50970">
    <property type="entry name" value="HCY"/>
    <property type="match status" value="1"/>
</dbReference>
<gene>
    <name evidence="21" type="ORF">WM2015_1949</name>
</gene>
<evidence type="ECO:0000259" key="20">
    <source>
        <dbReference type="PROSITE" id="PS50970"/>
    </source>
</evidence>
<dbReference type="OrthoDB" id="9803687at2"/>
<reference evidence="21 22" key="1">
    <citation type="submission" date="2015-07" db="EMBL/GenBank/DDBJ databases">
        <authorList>
            <person name="Noorani M."/>
        </authorList>
    </citation>
    <scope>NUCLEOTIDE SEQUENCE [LARGE SCALE GENOMIC DNA]</scope>
    <source>
        <strain evidence="21 22">KCTC 42284</strain>
    </source>
</reference>
<evidence type="ECO:0000256" key="7">
    <source>
        <dbReference type="ARBA" id="ARBA00013998"/>
    </source>
</evidence>
<dbReference type="GO" id="GO:0005829">
    <property type="term" value="C:cytosol"/>
    <property type="evidence" value="ECO:0007669"/>
    <property type="project" value="TreeGrafter"/>
</dbReference>
<evidence type="ECO:0000313" key="22">
    <source>
        <dbReference type="Proteomes" id="UP000066624"/>
    </source>
</evidence>
<evidence type="ECO:0000256" key="11">
    <source>
        <dbReference type="ARBA" id="ARBA00022679"/>
    </source>
</evidence>
<evidence type="ECO:0000313" key="21">
    <source>
        <dbReference type="EMBL" id="AKS42315.1"/>
    </source>
</evidence>
<evidence type="ECO:0000256" key="3">
    <source>
        <dbReference type="ARBA" id="ARBA00001956"/>
    </source>
</evidence>
<evidence type="ECO:0000256" key="1">
    <source>
        <dbReference type="ARBA" id="ARBA00001700"/>
    </source>
</evidence>
<comment type="cofactor">
    <cofactor evidence="2 19">
        <name>Zn(2+)</name>
        <dbReference type="ChEBI" id="CHEBI:29105"/>
    </cofactor>
</comment>
<evidence type="ECO:0000256" key="9">
    <source>
        <dbReference type="ARBA" id="ARBA00022605"/>
    </source>
</evidence>
<keyword evidence="15" id="KW-0486">Methionine biosynthesis</keyword>
<dbReference type="GO" id="GO:0050667">
    <property type="term" value="P:homocysteine metabolic process"/>
    <property type="evidence" value="ECO:0007669"/>
    <property type="project" value="TreeGrafter"/>
</dbReference>
<dbReference type="EC" id="2.1.1.13" evidence="6"/>
<evidence type="ECO:0000256" key="17">
    <source>
        <dbReference type="ARBA" id="ARBA00025552"/>
    </source>
</evidence>
<dbReference type="InterPro" id="IPR003726">
    <property type="entry name" value="HCY_dom"/>
</dbReference>